<evidence type="ECO:0000313" key="2">
    <source>
        <dbReference type="EMBL" id="AVB75657.1"/>
    </source>
</evidence>
<evidence type="ECO:0000313" key="20">
    <source>
        <dbReference type="Proteomes" id="UP000558015"/>
    </source>
</evidence>
<sequence length="84" mass="9056">MAIKISDLLNKKIYTTDAIYVGKVYDAMVDTDKAAISGIVITDVSSGCLSENIDDPTKKIVLPFNLISAIGNIILIKPPITGRF</sequence>
<accession>A0A2L1C8J0</accession>
<evidence type="ECO:0000313" key="5">
    <source>
        <dbReference type="EMBL" id="MBA2850851.1"/>
    </source>
</evidence>
<dbReference type="Proteomes" id="UP000571751">
    <property type="component" value="Unassembled WGS sequence"/>
</dbReference>
<reference evidence="2" key="2">
    <citation type="submission" date="2018-02" db="EMBL/GenBank/DDBJ databases">
        <title>Complete genome sequence of the Methanococcus maripaludis type strain JJ (DSM 2067), a model for selenoprotein synthesis in Archaea.</title>
        <authorList>
            <person name="Poehlein A."/>
            <person name="Heym D."/>
            <person name="Quitzke V."/>
            <person name="Fersch J."/>
            <person name="Daniel R."/>
            <person name="Rother M."/>
        </authorList>
    </citation>
    <scope>NUCLEOTIDE SEQUENCE [LARGE SCALE GENOMIC DNA]</scope>
    <source>
        <strain evidence="2">DSM 2067</strain>
    </source>
</reference>
<dbReference type="Proteomes" id="UP000568063">
    <property type="component" value="Unassembled WGS sequence"/>
</dbReference>
<dbReference type="OMA" id="YTTTAIY"/>
<dbReference type="GeneID" id="10981941"/>
<evidence type="ECO:0000313" key="7">
    <source>
        <dbReference type="EMBL" id="MBA2858356.1"/>
    </source>
</evidence>
<dbReference type="Proteomes" id="UP000522365">
    <property type="component" value="Unassembled WGS sequence"/>
</dbReference>
<dbReference type="Proteomes" id="UP000590564">
    <property type="component" value="Unassembled WGS sequence"/>
</dbReference>
<dbReference type="EMBL" id="JACDUP010000003">
    <property type="protein sequence ID" value="MBA2869466.1"/>
    <property type="molecule type" value="Genomic_DNA"/>
</dbReference>
<dbReference type="EMBL" id="JACCQJ010000001">
    <property type="protein sequence ID" value="MBG0768285.1"/>
    <property type="molecule type" value="Genomic_DNA"/>
</dbReference>
<dbReference type="EMBL" id="JACDUO010000001">
    <property type="protein sequence ID" value="MBA2864074.1"/>
    <property type="molecule type" value="Genomic_DNA"/>
</dbReference>
<gene>
    <name evidence="14" type="ORF">H0S71_00045</name>
    <name evidence="15" type="ORF">HNP85_000396</name>
    <name evidence="5" type="ORF">HNP86_000982</name>
    <name evidence="3" type="ORF">HNP87_001813</name>
    <name evidence="4" type="ORF">HNP88_000768</name>
    <name evidence="6" type="ORF">HNP89_001797</name>
    <name evidence="8" type="ORF">HNP91_001372</name>
    <name evidence="12" type="ORF">HNP92_001431</name>
    <name evidence="7" type="ORF">HNP93_001057</name>
    <name evidence="9" type="ORF">HNP94_001074</name>
    <name evidence="10" type="ORF">HNP95_001662</name>
    <name evidence="13" type="ORF">HNP96_001040</name>
    <name evidence="11" type="ORF">HNP97_001347</name>
    <name evidence="16" type="ORF">J2745_001868</name>
    <name evidence="2" type="ORF">MMJJ_02390</name>
</gene>
<dbReference type="Proteomes" id="UP000239462">
    <property type="component" value="Chromosome"/>
</dbReference>
<reference evidence="17" key="1">
    <citation type="journal article" date="2018" name="Genome Announc.">
        <title>Complete Genome Sequence of the Methanococcus maripaludis Type Strain JJ (DSM 2067), a Model for Selenoprotein Synthesis in Archaea.</title>
        <authorList>
            <person name="Poehlein A."/>
            <person name="Heym D."/>
            <person name="Quitzke V."/>
            <person name="Fersch J."/>
            <person name="Daniel R."/>
            <person name="Rother M."/>
        </authorList>
    </citation>
    <scope>NUCLEOTIDE SEQUENCE [LARGE SCALE GENOMIC DNA]</scope>
    <source>
        <strain evidence="17">DSM 2067</strain>
    </source>
</reference>
<dbReference type="EMBL" id="JACDUN010000001">
    <property type="protein sequence ID" value="MBA2858356.1"/>
    <property type="molecule type" value="Genomic_DNA"/>
</dbReference>
<evidence type="ECO:0000313" key="27">
    <source>
        <dbReference type="Proteomes" id="UP000584706"/>
    </source>
</evidence>
<dbReference type="InterPro" id="IPR011033">
    <property type="entry name" value="PRC_barrel-like_sf"/>
</dbReference>
<dbReference type="EMBL" id="JACDUK010000004">
    <property type="protein sequence ID" value="MBA2853821.1"/>
    <property type="molecule type" value="Genomic_DNA"/>
</dbReference>
<dbReference type="Proteomes" id="UP000714405">
    <property type="component" value="Unassembled WGS sequence"/>
</dbReference>
<dbReference type="Proteomes" id="UP000567099">
    <property type="component" value="Unassembled WGS sequence"/>
</dbReference>
<evidence type="ECO:0000313" key="23">
    <source>
        <dbReference type="Proteomes" id="UP000567099"/>
    </source>
</evidence>
<dbReference type="EMBL" id="JACDUH010000001">
    <property type="protein sequence ID" value="MBA2850851.1"/>
    <property type="molecule type" value="Genomic_DNA"/>
</dbReference>
<dbReference type="EMBL" id="CP026606">
    <property type="protein sequence ID" value="AVB75657.1"/>
    <property type="molecule type" value="Genomic_DNA"/>
</dbReference>
<dbReference type="EMBL" id="JACHIQ010000002">
    <property type="protein sequence ID" value="MBB6067837.1"/>
    <property type="molecule type" value="Genomic_DNA"/>
</dbReference>
<dbReference type="KEGG" id="mmad:MMJJ_02390"/>
<reference evidence="14" key="3">
    <citation type="submission" date="2020-07" db="EMBL/GenBank/DDBJ databases">
        <title>Severe corrosion of carbon steel in oil field produced water can be linked to methanogenic archaea containing a special type of NiFe hydrogenase.</title>
        <authorList>
            <person name="Lahme S."/>
            <person name="Mand J."/>
            <person name="Longwell J."/>
            <person name="Smith R."/>
            <person name="Enning D."/>
        </authorList>
    </citation>
    <scope>NUCLEOTIDE SEQUENCE</scope>
    <source>
        <strain evidence="14">MIC098Bin5</strain>
    </source>
</reference>
<evidence type="ECO:0000313" key="22">
    <source>
        <dbReference type="Proteomes" id="UP000564425"/>
    </source>
</evidence>
<dbReference type="PANTHER" id="PTHR38137:SF1">
    <property type="entry name" value="PRC-BARREL DOMAIN-CONTAINING PROTEIN"/>
    <property type="match status" value="1"/>
</dbReference>
<evidence type="ECO:0000313" key="10">
    <source>
        <dbReference type="EMBL" id="MBA2869466.1"/>
    </source>
</evidence>
<proteinExistence type="predicted"/>
<dbReference type="RefSeq" id="WP_011170680.1">
    <property type="nucleotide sequence ID" value="NZ_BAAABJ010000001.1"/>
</dbReference>
<dbReference type="SUPFAM" id="SSF50346">
    <property type="entry name" value="PRC-barrel domain"/>
    <property type="match status" value="1"/>
</dbReference>
<evidence type="ECO:0000313" key="13">
    <source>
        <dbReference type="EMBL" id="MBB6496999.1"/>
    </source>
</evidence>
<dbReference type="Proteomes" id="UP000563838">
    <property type="component" value="Unassembled WGS sequence"/>
</dbReference>
<dbReference type="PANTHER" id="PTHR38137">
    <property type="entry name" value="PRC-BARREL DOMAIN PROTEIN"/>
    <property type="match status" value="1"/>
</dbReference>
<evidence type="ECO:0000313" key="17">
    <source>
        <dbReference type="Proteomes" id="UP000239462"/>
    </source>
</evidence>
<evidence type="ECO:0000313" key="18">
    <source>
        <dbReference type="Proteomes" id="UP000522365"/>
    </source>
</evidence>
<evidence type="ECO:0000313" key="19">
    <source>
        <dbReference type="Proteomes" id="UP000536195"/>
    </source>
</evidence>
<dbReference type="EMBL" id="JACHEC010000003">
    <property type="protein sequence ID" value="MBB6402109.1"/>
    <property type="molecule type" value="Genomic_DNA"/>
</dbReference>
<evidence type="ECO:0000313" key="21">
    <source>
        <dbReference type="Proteomes" id="UP000563838"/>
    </source>
</evidence>
<dbReference type="AlphaFoldDB" id="A0A2L1C8J0"/>
<organism evidence="2 17">
    <name type="scientific">Methanococcus maripaludis</name>
    <name type="common">Methanococcus deltae</name>
    <dbReference type="NCBI Taxonomy" id="39152"/>
    <lineage>
        <taxon>Archaea</taxon>
        <taxon>Methanobacteriati</taxon>
        <taxon>Methanobacteriota</taxon>
        <taxon>Methanomada group</taxon>
        <taxon>Methanococci</taxon>
        <taxon>Methanococcales</taxon>
        <taxon>Methanococcaceae</taxon>
        <taxon>Methanococcus</taxon>
    </lineage>
</organism>
<evidence type="ECO:0000313" key="8">
    <source>
        <dbReference type="EMBL" id="MBA2860541.1"/>
    </source>
</evidence>
<protein>
    <submittedName>
        <fullName evidence="2">PRC-barrel domain protein</fullName>
    </submittedName>
    <submittedName>
        <fullName evidence="14">PRC-barrel domain-containing protein</fullName>
    </submittedName>
    <submittedName>
        <fullName evidence="3">Sporulation protein YlmC with PRC-barrel domain</fullName>
    </submittedName>
</protein>
<dbReference type="Proteomes" id="UP000584706">
    <property type="component" value="Unassembled WGS sequence"/>
</dbReference>
<evidence type="ECO:0000313" key="28">
    <source>
        <dbReference type="Proteomes" id="UP000590564"/>
    </source>
</evidence>
<evidence type="ECO:0000313" key="3">
    <source>
        <dbReference type="EMBL" id="MBA2841264.1"/>
    </source>
</evidence>
<dbReference type="Proteomes" id="UP000558015">
    <property type="component" value="Unassembled WGS sequence"/>
</dbReference>
<dbReference type="Proteomes" id="UP000722095">
    <property type="component" value="Unassembled WGS sequence"/>
</dbReference>
<evidence type="ECO:0000313" key="26">
    <source>
        <dbReference type="Proteomes" id="UP000571854"/>
    </source>
</evidence>
<dbReference type="Proteomes" id="UP000742560">
    <property type="component" value="Unassembled WGS sequence"/>
</dbReference>
<dbReference type="EMBL" id="JACDUJ010000001">
    <property type="protein sequence ID" value="MBA2846584.1"/>
    <property type="molecule type" value="Genomic_DNA"/>
</dbReference>
<evidence type="ECO:0000313" key="15">
    <source>
        <dbReference type="EMBL" id="MBM7408724.1"/>
    </source>
</evidence>
<evidence type="ECO:0000313" key="12">
    <source>
        <dbReference type="EMBL" id="MBB6402109.1"/>
    </source>
</evidence>
<evidence type="ECO:0000313" key="4">
    <source>
        <dbReference type="EMBL" id="MBA2846584.1"/>
    </source>
</evidence>
<dbReference type="EMBL" id="JACDUM010000003">
    <property type="protein sequence ID" value="MBA2860541.1"/>
    <property type="molecule type" value="Genomic_DNA"/>
</dbReference>
<name>A0A2L1C8J0_METMI</name>
<dbReference type="EMBL" id="JACDUI010000003">
    <property type="protein sequence ID" value="MBA2841264.1"/>
    <property type="molecule type" value="Genomic_DNA"/>
</dbReference>
<evidence type="ECO:0000313" key="11">
    <source>
        <dbReference type="EMBL" id="MBB6067837.1"/>
    </source>
</evidence>
<dbReference type="Gene3D" id="2.30.30.240">
    <property type="entry name" value="PRC-barrel domain"/>
    <property type="match status" value="1"/>
</dbReference>
<dbReference type="Pfam" id="PF05239">
    <property type="entry name" value="PRC"/>
    <property type="match status" value="1"/>
</dbReference>
<evidence type="ECO:0000313" key="25">
    <source>
        <dbReference type="Proteomes" id="UP000571751"/>
    </source>
</evidence>
<dbReference type="Proteomes" id="UP000571854">
    <property type="component" value="Unassembled WGS sequence"/>
</dbReference>
<reference evidence="16" key="5">
    <citation type="submission" date="2021-03" db="EMBL/GenBank/DDBJ databases">
        <title>Genomic Encyclopedia of Type Strains, Phase IV (KMG-IV): sequencing the most valuable type-strain genomes for metagenomic binning, comparative biology and taxonomic classification.</title>
        <authorList>
            <person name="Goeker M."/>
        </authorList>
    </citation>
    <scope>NUCLEOTIDE SEQUENCE</scope>
    <source>
        <strain evidence="16">DSM 2771</strain>
    </source>
</reference>
<evidence type="ECO:0000313" key="6">
    <source>
        <dbReference type="EMBL" id="MBA2853821.1"/>
    </source>
</evidence>
<feature type="domain" description="PRC-barrel" evidence="1">
    <location>
        <begin position="3"/>
        <end position="79"/>
    </location>
</feature>
<evidence type="ECO:0000313" key="14">
    <source>
        <dbReference type="EMBL" id="MBG0768285.1"/>
    </source>
</evidence>
<dbReference type="Proteomes" id="UP000536195">
    <property type="component" value="Unassembled WGS sequence"/>
</dbReference>
<evidence type="ECO:0000313" key="9">
    <source>
        <dbReference type="EMBL" id="MBA2864074.1"/>
    </source>
</evidence>
<dbReference type="Proteomes" id="UP000564425">
    <property type="component" value="Unassembled WGS sequence"/>
</dbReference>
<dbReference type="EMBL" id="JACHED010000002">
    <property type="protein sequence ID" value="MBB6496999.1"/>
    <property type="molecule type" value="Genomic_DNA"/>
</dbReference>
<evidence type="ECO:0000259" key="1">
    <source>
        <dbReference type="Pfam" id="PF05239"/>
    </source>
</evidence>
<dbReference type="EMBL" id="JAGINF010000010">
    <property type="protein sequence ID" value="MBP2220354.1"/>
    <property type="molecule type" value="Genomic_DNA"/>
</dbReference>
<evidence type="ECO:0000313" key="16">
    <source>
        <dbReference type="EMBL" id="MBP2220354.1"/>
    </source>
</evidence>
<evidence type="ECO:0000313" key="24">
    <source>
        <dbReference type="Proteomes" id="UP000568063"/>
    </source>
</evidence>
<reference evidence="19 27" key="4">
    <citation type="submission" date="2020-08" db="EMBL/GenBank/DDBJ databases">
        <title>Genomic Encyclopedia of Type Strains, Phase IV (KMG-V): Genome sequencing to study the core and pangenomes of soil and plant-associated prokaryotes.</title>
        <authorList>
            <person name="Whitman W."/>
        </authorList>
    </citation>
    <scope>NUCLEOTIDE SEQUENCE [LARGE SCALE GENOMIC DNA]</scope>
    <source>
        <strain evidence="5 22">A1</strain>
        <strain evidence="3 21">A4</strain>
        <strain evidence="4 26">A5</strain>
        <strain evidence="12 19">C11</strain>
        <strain evidence="7 20">C12</strain>
        <strain evidence="9 23">C13</strain>
        <strain evidence="10 25">C14</strain>
        <strain evidence="8 24">C9</strain>
        <strain evidence="13 28">D1</strain>
        <strain evidence="11 27">DSM 7078</strain>
        <strain evidence="15">RC</strain>
        <strain evidence="6 18">S1</strain>
    </source>
</reference>
<dbReference type="InterPro" id="IPR027275">
    <property type="entry name" value="PRC-brl_dom"/>
</dbReference>
<dbReference type="EMBL" id="JAFBBC010000001">
    <property type="protein sequence ID" value="MBM7408724.1"/>
    <property type="molecule type" value="Genomic_DNA"/>
</dbReference>